<proteinExistence type="predicted"/>
<organism evidence="2 3">
    <name type="scientific">Aplysia californica</name>
    <name type="common">California sea hare</name>
    <dbReference type="NCBI Taxonomy" id="6500"/>
    <lineage>
        <taxon>Eukaryota</taxon>
        <taxon>Metazoa</taxon>
        <taxon>Spiralia</taxon>
        <taxon>Lophotrochozoa</taxon>
        <taxon>Mollusca</taxon>
        <taxon>Gastropoda</taxon>
        <taxon>Heterobranchia</taxon>
        <taxon>Euthyneura</taxon>
        <taxon>Tectipleura</taxon>
        <taxon>Aplysiida</taxon>
        <taxon>Aplysioidea</taxon>
        <taxon>Aplysiidae</taxon>
        <taxon>Aplysia</taxon>
    </lineage>
</organism>
<feature type="non-terminal residue" evidence="3">
    <location>
        <position position="103"/>
    </location>
</feature>
<dbReference type="RefSeq" id="XP_035829615.1">
    <property type="nucleotide sequence ID" value="XM_035973722.1"/>
</dbReference>
<evidence type="ECO:0000313" key="3">
    <source>
        <dbReference type="RefSeq" id="XP_035829615.1"/>
    </source>
</evidence>
<protein>
    <submittedName>
        <fullName evidence="3">Uncharacterized protein LOC118479084</fullName>
    </submittedName>
</protein>
<evidence type="ECO:0000256" key="1">
    <source>
        <dbReference type="SAM" id="Phobius"/>
    </source>
</evidence>
<keyword evidence="1" id="KW-1133">Transmembrane helix</keyword>
<accession>A0ABM1W4M2</accession>
<name>A0ABM1W4M2_APLCA</name>
<reference evidence="3" key="1">
    <citation type="submission" date="2025-08" db="UniProtKB">
        <authorList>
            <consortium name="RefSeq"/>
        </authorList>
    </citation>
    <scope>IDENTIFICATION</scope>
</reference>
<evidence type="ECO:0000313" key="2">
    <source>
        <dbReference type="Proteomes" id="UP000694888"/>
    </source>
</evidence>
<feature type="transmembrane region" description="Helical" evidence="1">
    <location>
        <begin position="79"/>
        <end position="99"/>
    </location>
</feature>
<dbReference type="GeneID" id="118479084"/>
<keyword evidence="2" id="KW-1185">Reference proteome</keyword>
<sequence>MATVNKREFPEAMFEEVTREYEREYLMTTAGKDPTSEDVKQEVKESMAINPDSSATEIKLSEKDEKENITSLFRYKLTAARFVIVLWNWFATGLIYYGILLNM</sequence>
<keyword evidence="1" id="KW-0812">Transmembrane</keyword>
<keyword evidence="1" id="KW-0472">Membrane</keyword>
<dbReference type="Proteomes" id="UP000694888">
    <property type="component" value="Unplaced"/>
</dbReference>
<gene>
    <name evidence="3" type="primary">LOC118479084</name>
</gene>